<proteinExistence type="predicted"/>
<protein>
    <recommendedName>
        <fullName evidence="3">DNRLRE domain-containing protein</fullName>
    </recommendedName>
</protein>
<feature type="non-terminal residue" evidence="1">
    <location>
        <position position="559"/>
    </location>
</feature>
<dbReference type="EMBL" id="JWZX01000822">
    <property type="protein sequence ID" value="KOO35551.1"/>
    <property type="molecule type" value="Genomic_DNA"/>
</dbReference>
<evidence type="ECO:0000313" key="1">
    <source>
        <dbReference type="EMBL" id="KOO35551.1"/>
    </source>
</evidence>
<comment type="caution">
    <text evidence="1">The sequence shown here is derived from an EMBL/GenBank/DDBJ whole genome shotgun (WGS) entry which is preliminary data.</text>
</comment>
<evidence type="ECO:0000313" key="2">
    <source>
        <dbReference type="Proteomes" id="UP000037460"/>
    </source>
</evidence>
<dbReference type="NCBIfam" id="NF033679">
    <property type="entry name" value="DNRLRE_dom"/>
    <property type="match status" value="2"/>
</dbReference>
<dbReference type="AlphaFoldDB" id="A0A0M0K9M4"/>
<keyword evidence="2" id="KW-1185">Reference proteome</keyword>
<dbReference type="Proteomes" id="UP000037460">
    <property type="component" value="Unassembled WGS sequence"/>
</dbReference>
<evidence type="ECO:0008006" key="3">
    <source>
        <dbReference type="Google" id="ProtNLM"/>
    </source>
</evidence>
<name>A0A0M0K9M4_9EUKA</name>
<reference evidence="2" key="1">
    <citation type="journal article" date="2015" name="PLoS Genet.">
        <title>Genome Sequence and Transcriptome Analyses of Chrysochromulina tobin: Metabolic Tools for Enhanced Algal Fitness in the Prominent Order Prymnesiales (Haptophyceae).</title>
        <authorList>
            <person name="Hovde B.T."/>
            <person name="Deodato C.R."/>
            <person name="Hunsperger H.M."/>
            <person name="Ryken S.A."/>
            <person name="Yost W."/>
            <person name="Jha R.K."/>
            <person name="Patterson J."/>
            <person name="Monnat R.J. Jr."/>
            <person name="Barlow S.B."/>
            <person name="Starkenburg S.R."/>
            <person name="Cattolico R.A."/>
        </authorList>
    </citation>
    <scope>NUCLEOTIDE SEQUENCE</scope>
    <source>
        <strain evidence="2">CCMP291</strain>
    </source>
</reference>
<sequence>MKFDLSTLPSGLTVDRALFSYTIPAGGSNDGDQAEMHEFRRTWAMNTATYNSIPMPSTNWPFSQATIDTLWGPSVNDMPGNVARHTLDVTPSINRWLSGAPNNGWIFVPYFGNGCGIRTRAGCGTIPFGECAVVYMKHDNPDDFAIVLFDHLSAGTSIFATDAAFQGGCAETCASASDGLCDDGGPGSASQTCAFGSDCTDCGSRPLGFAPGESHLNYTAITEVRAGSVLTYSQFSGQALSLPSGGDEILIYRGSRAAPQFLCGFCNRPASCGFESIPGASGMFAGVFNFLHTATSYGMYDQWIYDTRATGLHAPTTGSRQVLLAAISDSSNWFKSNTLFIPMQDVIPTGGFPSFTYAFNGENSSYTGGCQSTWIRSDTPDYVGAQDTGVTWDGSSTVGHYDSVLVQFPDIIGLGPNQLRPHEYIQRATLRYNVDETFWVNARGATAQLHEISKPWDANSTTFRTFVGTQGLNEDEYRTPAIATALANRSGWFELDVTASVRSWVNHVNTNNGWIWMPSPQSLGGSGDGSSMRACSAPPDRRVNLVVLAAQQPPRPPSP</sequence>
<gene>
    <name evidence="1" type="ORF">Ctob_016585</name>
</gene>
<organism evidence="1 2">
    <name type="scientific">Chrysochromulina tobinii</name>
    <dbReference type="NCBI Taxonomy" id="1460289"/>
    <lineage>
        <taxon>Eukaryota</taxon>
        <taxon>Haptista</taxon>
        <taxon>Haptophyta</taxon>
        <taxon>Prymnesiophyceae</taxon>
        <taxon>Prymnesiales</taxon>
        <taxon>Chrysochromulinaceae</taxon>
        <taxon>Chrysochromulina</taxon>
    </lineage>
</organism>
<accession>A0A0M0K9M4</accession>